<organism evidence="1 2">
    <name type="scientific">Batillaria attramentaria</name>
    <dbReference type="NCBI Taxonomy" id="370345"/>
    <lineage>
        <taxon>Eukaryota</taxon>
        <taxon>Metazoa</taxon>
        <taxon>Spiralia</taxon>
        <taxon>Lophotrochozoa</taxon>
        <taxon>Mollusca</taxon>
        <taxon>Gastropoda</taxon>
        <taxon>Caenogastropoda</taxon>
        <taxon>Sorbeoconcha</taxon>
        <taxon>Cerithioidea</taxon>
        <taxon>Batillariidae</taxon>
        <taxon>Batillaria</taxon>
    </lineage>
</organism>
<protein>
    <submittedName>
        <fullName evidence="1">Uncharacterized protein</fullName>
    </submittedName>
</protein>
<dbReference type="Proteomes" id="UP001519460">
    <property type="component" value="Unassembled WGS sequence"/>
</dbReference>
<dbReference type="AlphaFoldDB" id="A0ABD0LZ29"/>
<evidence type="ECO:0000313" key="2">
    <source>
        <dbReference type="Proteomes" id="UP001519460"/>
    </source>
</evidence>
<reference evidence="1 2" key="1">
    <citation type="journal article" date="2023" name="Sci. Data">
        <title>Genome assembly of the Korean intertidal mud-creeper Batillaria attramentaria.</title>
        <authorList>
            <person name="Patra A.K."/>
            <person name="Ho P.T."/>
            <person name="Jun S."/>
            <person name="Lee S.J."/>
            <person name="Kim Y."/>
            <person name="Won Y.J."/>
        </authorList>
    </citation>
    <scope>NUCLEOTIDE SEQUENCE [LARGE SCALE GENOMIC DNA]</scope>
    <source>
        <strain evidence="1">Wonlab-2016</strain>
    </source>
</reference>
<accession>A0ABD0LZ29</accession>
<proteinExistence type="predicted"/>
<keyword evidence="2" id="KW-1185">Reference proteome</keyword>
<gene>
    <name evidence="1" type="ORF">BaRGS_00004214</name>
</gene>
<comment type="caution">
    <text evidence="1">The sequence shown here is derived from an EMBL/GenBank/DDBJ whole genome shotgun (WGS) entry which is preliminary data.</text>
</comment>
<sequence>MLSCCPIGTRRPFKSACMMRFSPPVHTGAPVTVEEFNHHTMKGGGGGAFFRLGGCQRRMKSVGNKAKRKAIGSASSHTQVFSGRSWVTFGCDYSREQLSVNLVEDGQ</sequence>
<name>A0ABD0LZ29_9CAEN</name>
<dbReference type="EMBL" id="JACVVK020000014">
    <property type="protein sequence ID" value="KAK7504728.1"/>
    <property type="molecule type" value="Genomic_DNA"/>
</dbReference>
<evidence type="ECO:0000313" key="1">
    <source>
        <dbReference type="EMBL" id="KAK7504728.1"/>
    </source>
</evidence>